<dbReference type="Proteomes" id="UP001160625">
    <property type="component" value="Unassembled WGS sequence"/>
</dbReference>
<comment type="similarity">
    <text evidence="1">Belongs to the LysR transcriptional regulatory family.</text>
</comment>
<name>A0ABT6MZC3_9SPHN</name>
<dbReference type="Gene3D" id="1.10.10.10">
    <property type="entry name" value="Winged helix-like DNA-binding domain superfamily/Winged helix DNA-binding domain"/>
    <property type="match status" value="1"/>
</dbReference>
<gene>
    <name evidence="6" type="ORF">QGN17_06625</name>
</gene>
<keyword evidence="2" id="KW-0805">Transcription regulation</keyword>
<dbReference type="RefSeq" id="WP_281043708.1">
    <property type="nucleotide sequence ID" value="NZ_JARYGZ010000001.1"/>
</dbReference>
<accession>A0ABT6MZC3</accession>
<comment type="caution">
    <text evidence="6">The sequence shown here is derived from an EMBL/GenBank/DDBJ whole genome shotgun (WGS) entry which is preliminary data.</text>
</comment>
<dbReference type="PANTHER" id="PTHR30537">
    <property type="entry name" value="HTH-TYPE TRANSCRIPTIONAL REGULATOR"/>
    <property type="match status" value="1"/>
</dbReference>
<dbReference type="SUPFAM" id="SSF53850">
    <property type="entry name" value="Periplasmic binding protein-like II"/>
    <property type="match status" value="1"/>
</dbReference>
<feature type="domain" description="HTH lysR-type" evidence="5">
    <location>
        <begin position="60"/>
        <end position="102"/>
    </location>
</feature>
<keyword evidence="4" id="KW-0804">Transcription</keyword>
<evidence type="ECO:0000256" key="4">
    <source>
        <dbReference type="ARBA" id="ARBA00023163"/>
    </source>
</evidence>
<organism evidence="6 7">
    <name type="scientific">Sphingomonas oryzagri</name>
    <dbReference type="NCBI Taxonomy" id="3042314"/>
    <lineage>
        <taxon>Bacteria</taxon>
        <taxon>Pseudomonadati</taxon>
        <taxon>Pseudomonadota</taxon>
        <taxon>Alphaproteobacteria</taxon>
        <taxon>Sphingomonadales</taxon>
        <taxon>Sphingomonadaceae</taxon>
        <taxon>Sphingomonas</taxon>
    </lineage>
</organism>
<dbReference type="InterPro" id="IPR005119">
    <property type="entry name" value="LysR_subst-bd"/>
</dbReference>
<evidence type="ECO:0000313" key="7">
    <source>
        <dbReference type="Proteomes" id="UP001160625"/>
    </source>
</evidence>
<evidence type="ECO:0000259" key="5">
    <source>
        <dbReference type="PROSITE" id="PS50931"/>
    </source>
</evidence>
<dbReference type="Pfam" id="PF00126">
    <property type="entry name" value="HTH_1"/>
    <property type="match status" value="1"/>
</dbReference>
<evidence type="ECO:0000256" key="2">
    <source>
        <dbReference type="ARBA" id="ARBA00023015"/>
    </source>
</evidence>
<sequence>MIPASIRAKKLTRNIMATLHVTDMEIAERSVQALNTRLEALPAGARWDDVRVAQSLNDVGSFRQAAERLGITVNTVRARLDRLEAAVGLRLFRRSPKGVTATPACVDLLAAVRRIRTGLDTLEIESAPPLVSPGEIRIGASEALGVLWLAPRLGDLQDRLETRSVHLSCSYDLQRDRSFEIDVEVGFKRSENPDRICARLATVHFMLFASRDYIARHGAPRTLAEITRHRFIEQVAPGVNSHIIDFLVGTGHEESFRPLRMNSGMALLTAVERGEGIAFMPTYVVALDRGLVPIALPVQLRFDIFLSYAGDVKGAKPIVDTVRWLREIFDPADQPWFGEDFIHPHAMADMTLRALADFDGSIR</sequence>
<dbReference type="SUPFAM" id="SSF46785">
    <property type="entry name" value="Winged helix' DNA-binding domain"/>
    <property type="match status" value="1"/>
</dbReference>
<evidence type="ECO:0000313" key="6">
    <source>
        <dbReference type="EMBL" id="MDH7638401.1"/>
    </source>
</evidence>
<dbReference type="Pfam" id="PF03466">
    <property type="entry name" value="LysR_substrate"/>
    <property type="match status" value="1"/>
</dbReference>
<keyword evidence="7" id="KW-1185">Reference proteome</keyword>
<proteinExistence type="inferred from homology"/>
<evidence type="ECO:0000256" key="1">
    <source>
        <dbReference type="ARBA" id="ARBA00009437"/>
    </source>
</evidence>
<evidence type="ECO:0000256" key="3">
    <source>
        <dbReference type="ARBA" id="ARBA00023125"/>
    </source>
</evidence>
<dbReference type="PROSITE" id="PS50931">
    <property type="entry name" value="HTH_LYSR"/>
    <property type="match status" value="1"/>
</dbReference>
<dbReference type="EMBL" id="JARYGZ010000001">
    <property type="protein sequence ID" value="MDH7638401.1"/>
    <property type="molecule type" value="Genomic_DNA"/>
</dbReference>
<reference evidence="6" key="1">
    <citation type="submission" date="2023-04" db="EMBL/GenBank/DDBJ databases">
        <title>Sphingomonas sp. MAHUQ-71 isolated from rice field.</title>
        <authorList>
            <person name="Huq M.A."/>
        </authorList>
    </citation>
    <scope>NUCLEOTIDE SEQUENCE</scope>
    <source>
        <strain evidence="6">MAHUQ-71</strain>
    </source>
</reference>
<dbReference type="InterPro" id="IPR000847">
    <property type="entry name" value="LysR_HTH_N"/>
</dbReference>
<dbReference type="InterPro" id="IPR036388">
    <property type="entry name" value="WH-like_DNA-bd_sf"/>
</dbReference>
<dbReference type="PANTHER" id="PTHR30537:SF3">
    <property type="entry name" value="TRANSCRIPTIONAL REGULATORY PROTEIN"/>
    <property type="match status" value="1"/>
</dbReference>
<dbReference type="InterPro" id="IPR058163">
    <property type="entry name" value="LysR-type_TF_proteobact-type"/>
</dbReference>
<dbReference type="InterPro" id="IPR036390">
    <property type="entry name" value="WH_DNA-bd_sf"/>
</dbReference>
<protein>
    <submittedName>
        <fullName evidence="6">LysR family transcriptional regulator</fullName>
    </submittedName>
</protein>
<keyword evidence="3" id="KW-0238">DNA-binding</keyword>
<dbReference type="Gene3D" id="3.40.190.290">
    <property type="match status" value="1"/>
</dbReference>